<keyword evidence="3" id="KW-0238">DNA-binding</keyword>
<dbReference type="SUPFAM" id="SSF47459">
    <property type="entry name" value="HLH, helix-loop-helix DNA-binding domain"/>
    <property type="match status" value="1"/>
</dbReference>
<evidence type="ECO:0000256" key="6">
    <source>
        <dbReference type="SAM" id="MobiDB-lite"/>
    </source>
</evidence>
<dbReference type="AlphaFoldDB" id="A0A9P7ZBD7"/>
<evidence type="ECO:0000256" key="5">
    <source>
        <dbReference type="ARBA" id="ARBA00023242"/>
    </source>
</evidence>
<feature type="domain" description="BHLH" evidence="7">
    <location>
        <begin position="370"/>
        <end position="421"/>
    </location>
</feature>
<keyword evidence="2" id="KW-0805">Transcription regulation</keyword>
<dbReference type="GO" id="GO:0000978">
    <property type="term" value="F:RNA polymerase II cis-regulatory region sequence-specific DNA binding"/>
    <property type="evidence" value="ECO:0007669"/>
    <property type="project" value="TreeGrafter"/>
</dbReference>
<evidence type="ECO:0000256" key="2">
    <source>
        <dbReference type="ARBA" id="ARBA00023015"/>
    </source>
</evidence>
<dbReference type="OrthoDB" id="5778525at2759"/>
<reference evidence="8" key="1">
    <citation type="journal article" date="2021" name="IMA Fungus">
        <title>Genomic characterization of three marine fungi, including Emericellopsis atlantica sp. nov. with signatures of a generalist lifestyle and marine biomass degradation.</title>
        <authorList>
            <person name="Hagestad O.C."/>
            <person name="Hou L."/>
            <person name="Andersen J.H."/>
            <person name="Hansen E.H."/>
            <person name="Altermark B."/>
            <person name="Li C."/>
            <person name="Kuhnert E."/>
            <person name="Cox R.J."/>
            <person name="Crous P.W."/>
            <person name="Spatafora J.W."/>
            <person name="Lail K."/>
            <person name="Amirebrahimi M."/>
            <person name="Lipzen A."/>
            <person name="Pangilinan J."/>
            <person name="Andreopoulos W."/>
            <person name="Hayes R.D."/>
            <person name="Ng V."/>
            <person name="Grigoriev I.V."/>
            <person name="Jackson S.A."/>
            <person name="Sutton T.D.S."/>
            <person name="Dobson A.D.W."/>
            <person name="Rama T."/>
        </authorList>
    </citation>
    <scope>NUCLEOTIDE SEQUENCE</scope>
    <source>
        <strain evidence="8">TRa3180A</strain>
    </source>
</reference>
<name>A0A9P7ZBD7_9HELO</name>
<comment type="caution">
    <text evidence="8">The sequence shown here is derived from an EMBL/GenBank/DDBJ whole genome shotgun (WGS) entry which is preliminary data.</text>
</comment>
<evidence type="ECO:0000256" key="4">
    <source>
        <dbReference type="ARBA" id="ARBA00023163"/>
    </source>
</evidence>
<dbReference type="PROSITE" id="PS50888">
    <property type="entry name" value="BHLH"/>
    <property type="match status" value="1"/>
</dbReference>
<feature type="region of interest" description="Disordered" evidence="6">
    <location>
        <begin position="265"/>
        <end position="378"/>
    </location>
</feature>
<accession>A0A9P7ZBD7</accession>
<evidence type="ECO:0000313" key="9">
    <source>
        <dbReference type="Proteomes" id="UP000887226"/>
    </source>
</evidence>
<dbReference type="InterPro" id="IPR011598">
    <property type="entry name" value="bHLH_dom"/>
</dbReference>
<evidence type="ECO:0000256" key="1">
    <source>
        <dbReference type="ARBA" id="ARBA00004123"/>
    </source>
</evidence>
<gene>
    <name evidence="8" type="ORF">BJ878DRAFT_411491</name>
</gene>
<keyword evidence="9" id="KW-1185">Reference proteome</keyword>
<comment type="subcellular location">
    <subcellularLocation>
        <location evidence="1">Nucleus</location>
    </subcellularLocation>
</comment>
<dbReference type="Proteomes" id="UP000887226">
    <property type="component" value="Unassembled WGS sequence"/>
</dbReference>
<dbReference type="SMART" id="SM00353">
    <property type="entry name" value="HLH"/>
    <property type="match status" value="1"/>
</dbReference>
<sequence length="439" mass="48604">MLALQRPPLAMDSSNESAMPFGYSFDASSFPLPPSPKSVVGMPLLDQHEQYKLDHFFEGLNNSNDLNVDFFQTQQDPFDPVLGWDDPPPAFMGSSTSYGPPPQLTTQHLHNGNYNNGISPHMTSSRSTLATSAASDVLAAVSYLHDPPTNHSQAVEHGMHFSAQGLPGQAPITYRPQQQQPVSIYTPSTPIDSPENFYTSMVFGEHRQTAATGRQISQMNAKNDLRWGSDEAFGAPQGFFTTHSQNKEVQAMQNHQLKALQTVFVPNNDDTRPLTPLVRKPNTDLRTNSANGYGQDDLDGSAAMKRRKIMNQDEEDDDLSPLAGSLKGSKRKKFGKQNNSPTPDSDQGHKRHKSSATMAKSTRENLTDEQKRENHIKSEQKRRLLIKDGFDELNNLVPALSGGGFSKSVVLTMTNEFLQDLVEGNQALRQQLARLQVEQ</sequence>
<proteinExistence type="predicted"/>
<dbReference type="PANTHER" id="PTHR15741">
    <property type="entry name" value="BASIC HELIX-LOOP-HELIX ZIP TRANSCRIPTION FACTOR"/>
    <property type="match status" value="1"/>
</dbReference>
<dbReference type="EMBL" id="MU253740">
    <property type="protein sequence ID" value="KAG9248989.1"/>
    <property type="molecule type" value="Genomic_DNA"/>
</dbReference>
<dbReference type="Gene3D" id="4.10.280.10">
    <property type="entry name" value="Helix-loop-helix DNA-binding domain"/>
    <property type="match status" value="1"/>
</dbReference>
<dbReference type="CDD" id="cd11404">
    <property type="entry name" value="bHLHzip_Mlx_like"/>
    <property type="match status" value="1"/>
</dbReference>
<keyword evidence="4" id="KW-0804">Transcription</keyword>
<feature type="compositionally biased region" description="Basic and acidic residues" evidence="6">
    <location>
        <begin position="361"/>
        <end position="378"/>
    </location>
</feature>
<dbReference type="PANTHER" id="PTHR15741:SF27">
    <property type="entry name" value="TRANSCRIPTION FACTOR AP-4"/>
    <property type="match status" value="1"/>
</dbReference>
<dbReference type="InterPro" id="IPR057072">
    <property type="entry name" value="bHLH_INO4"/>
</dbReference>
<evidence type="ECO:0000313" key="8">
    <source>
        <dbReference type="EMBL" id="KAG9248989.1"/>
    </source>
</evidence>
<dbReference type="GO" id="GO:0005634">
    <property type="term" value="C:nucleus"/>
    <property type="evidence" value="ECO:0007669"/>
    <property type="project" value="UniProtKB-SubCell"/>
</dbReference>
<dbReference type="Pfam" id="PF23181">
    <property type="entry name" value="bHLH_INO4"/>
    <property type="match status" value="1"/>
</dbReference>
<keyword evidence="5" id="KW-0539">Nucleus</keyword>
<dbReference type="InterPro" id="IPR052207">
    <property type="entry name" value="Max-like/E-box_TFs"/>
</dbReference>
<evidence type="ECO:0000256" key="3">
    <source>
        <dbReference type="ARBA" id="ARBA00023125"/>
    </source>
</evidence>
<dbReference type="GO" id="GO:0000981">
    <property type="term" value="F:DNA-binding transcription factor activity, RNA polymerase II-specific"/>
    <property type="evidence" value="ECO:0007669"/>
    <property type="project" value="TreeGrafter"/>
</dbReference>
<dbReference type="InterPro" id="IPR036638">
    <property type="entry name" value="HLH_DNA-bd_sf"/>
</dbReference>
<feature type="compositionally biased region" description="Polar residues" evidence="6">
    <location>
        <begin position="336"/>
        <end position="345"/>
    </location>
</feature>
<protein>
    <recommendedName>
        <fullName evidence="7">BHLH domain-containing protein</fullName>
    </recommendedName>
</protein>
<evidence type="ECO:0000259" key="7">
    <source>
        <dbReference type="PROSITE" id="PS50888"/>
    </source>
</evidence>
<dbReference type="GO" id="GO:0046983">
    <property type="term" value="F:protein dimerization activity"/>
    <property type="evidence" value="ECO:0007669"/>
    <property type="project" value="InterPro"/>
</dbReference>
<organism evidence="8 9">
    <name type="scientific">Calycina marina</name>
    <dbReference type="NCBI Taxonomy" id="1763456"/>
    <lineage>
        <taxon>Eukaryota</taxon>
        <taxon>Fungi</taxon>
        <taxon>Dikarya</taxon>
        <taxon>Ascomycota</taxon>
        <taxon>Pezizomycotina</taxon>
        <taxon>Leotiomycetes</taxon>
        <taxon>Helotiales</taxon>
        <taxon>Pezizellaceae</taxon>
        <taxon>Calycina</taxon>
    </lineage>
</organism>